<dbReference type="AlphaFoldDB" id="A0AAV1SRF2"/>
<dbReference type="PANTHER" id="PTHR35749">
    <property type="entry name" value="OSJNBA0084A10.10 PROTEIN"/>
    <property type="match status" value="1"/>
</dbReference>
<comment type="caution">
    <text evidence="3">The sequence shown here is derived from an EMBL/GenBank/DDBJ whole genome shotgun (WGS) entry which is preliminary data.</text>
</comment>
<dbReference type="PANTHER" id="PTHR35749:SF1">
    <property type="entry name" value="OSJNBA0084A10.10 PROTEIN"/>
    <property type="match status" value="1"/>
</dbReference>
<protein>
    <submittedName>
        <fullName evidence="3">Uncharacterized protein</fullName>
    </submittedName>
</protein>
<dbReference type="EMBL" id="CAWUPB010001197">
    <property type="protein sequence ID" value="CAK7356276.1"/>
    <property type="molecule type" value="Genomic_DNA"/>
</dbReference>
<feature type="coiled-coil region" evidence="1">
    <location>
        <begin position="64"/>
        <end position="120"/>
    </location>
</feature>
<proteinExistence type="predicted"/>
<keyword evidence="1" id="KW-0175">Coiled coil</keyword>
<evidence type="ECO:0000313" key="3">
    <source>
        <dbReference type="EMBL" id="CAK7356276.1"/>
    </source>
</evidence>
<dbReference type="Proteomes" id="UP001314170">
    <property type="component" value="Unassembled WGS sequence"/>
</dbReference>
<evidence type="ECO:0000256" key="2">
    <source>
        <dbReference type="SAM" id="MobiDB-lite"/>
    </source>
</evidence>
<name>A0AAV1SRF2_9ROSI</name>
<accession>A0AAV1SRF2</accession>
<feature type="region of interest" description="Disordered" evidence="2">
    <location>
        <begin position="170"/>
        <end position="191"/>
    </location>
</feature>
<gene>
    <name evidence="3" type="ORF">DCAF_LOCUS26547</name>
</gene>
<keyword evidence="4" id="KW-1185">Reference proteome</keyword>
<evidence type="ECO:0000313" key="4">
    <source>
        <dbReference type="Proteomes" id="UP001314170"/>
    </source>
</evidence>
<reference evidence="3 4" key="1">
    <citation type="submission" date="2024-01" db="EMBL/GenBank/DDBJ databases">
        <authorList>
            <person name="Waweru B."/>
        </authorList>
    </citation>
    <scope>NUCLEOTIDE SEQUENCE [LARGE SCALE GENOMIC DNA]</scope>
</reference>
<sequence>MEIIFRIVEGGDFYHSASPLDIVDEENNYSIMHNITYSFHNMKKLLDFGRKALFYVRVLSGYEERKIRNHRLQLEQRLQQAQERKAALRKIPEQFVLAEVRRMVEEMQNLNKKIDEIEASFEDHFNPIDKKAEIIMKTQLEGEESSMKEMTKAMQAQALLEAEKIANVNDADTNLSNQETESTTKQHAQMR</sequence>
<evidence type="ECO:0000256" key="1">
    <source>
        <dbReference type="SAM" id="Coils"/>
    </source>
</evidence>
<organism evidence="3 4">
    <name type="scientific">Dovyalis caffra</name>
    <dbReference type="NCBI Taxonomy" id="77055"/>
    <lineage>
        <taxon>Eukaryota</taxon>
        <taxon>Viridiplantae</taxon>
        <taxon>Streptophyta</taxon>
        <taxon>Embryophyta</taxon>
        <taxon>Tracheophyta</taxon>
        <taxon>Spermatophyta</taxon>
        <taxon>Magnoliopsida</taxon>
        <taxon>eudicotyledons</taxon>
        <taxon>Gunneridae</taxon>
        <taxon>Pentapetalae</taxon>
        <taxon>rosids</taxon>
        <taxon>fabids</taxon>
        <taxon>Malpighiales</taxon>
        <taxon>Salicaceae</taxon>
        <taxon>Flacourtieae</taxon>
        <taxon>Dovyalis</taxon>
    </lineage>
</organism>